<dbReference type="EMBL" id="CAVLGL010000035">
    <property type="protein sequence ID" value="CAK1581616.1"/>
    <property type="molecule type" value="Genomic_DNA"/>
</dbReference>
<proteinExistence type="predicted"/>
<feature type="domain" description="PiggyBac transposable element-derived protein" evidence="1">
    <location>
        <begin position="1"/>
        <end position="92"/>
    </location>
</feature>
<dbReference type="PANTHER" id="PTHR46599">
    <property type="entry name" value="PIGGYBAC TRANSPOSABLE ELEMENT-DERIVED PROTEIN 4"/>
    <property type="match status" value="1"/>
</dbReference>
<dbReference type="AlphaFoldDB" id="A0AAV1KEW2"/>
<dbReference type="PANTHER" id="PTHR46599:SF6">
    <property type="entry name" value="DUAL SPECIFICITY PHOSPHATASE 26"/>
    <property type="match status" value="1"/>
</dbReference>
<protein>
    <recommendedName>
        <fullName evidence="1">PiggyBac transposable element-derived protein domain-containing protein</fullName>
    </recommendedName>
</protein>
<accession>A0AAV1KEW2</accession>
<keyword evidence="3" id="KW-1185">Reference proteome</keyword>
<comment type="caution">
    <text evidence="2">The sequence shown here is derived from an EMBL/GenBank/DDBJ whole genome shotgun (WGS) entry which is preliminary data.</text>
</comment>
<evidence type="ECO:0000313" key="2">
    <source>
        <dbReference type="EMBL" id="CAK1581616.1"/>
    </source>
</evidence>
<dbReference type="InterPro" id="IPR029526">
    <property type="entry name" value="PGBD"/>
</dbReference>
<sequence>MLCSFRGRCLFRVYMKSKPAKYGIKILCLCDSRNHYLYNAFIYTGKTESIRTDVSIPTRTVLELVGPLKNSNRNITADNWFSSIELVDKLKKWA</sequence>
<dbReference type="Pfam" id="PF13843">
    <property type="entry name" value="DDE_Tnp_1_7"/>
    <property type="match status" value="1"/>
</dbReference>
<evidence type="ECO:0000313" key="3">
    <source>
        <dbReference type="Proteomes" id="UP001314205"/>
    </source>
</evidence>
<dbReference type="Proteomes" id="UP001314205">
    <property type="component" value="Unassembled WGS sequence"/>
</dbReference>
<gene>
    <name evidence="2" type="ORF">PARMNEM_LOCUS3258</name>
</gene>
<organism evidence="2 3">
    <name type="scientific">Parnassius mnemosyne</name>
    <name type="common">clouded apollo</name>
    <dbReference type="NCBI Taxonomy" id="213953"/>
    <lineage>
        <taxon>Eukaryota</taxon>
        <taxon>Metazoa</taxon>
        <taxon>Ecdysozoa</taxon>
        <taxon>Arthropoda</taxon>
        <taxon>Hexapoda</taxon>
        <taxon>Insecta</taxon>
        <taxon>Pterygota</taxon>
        <taxon>Neoptera</taxon>
        <taxon>Endopterygota</taxon>
        <taxon>Lepidoptera</taxon>
        <taxon>Glossata</taxon>
        <taxon>Ditrysia</taxon>
        <taxon>Papilionoidea</taxon>
        <taxon>Papilionidae</taxon>
        <taxon>Parnassiinae</taxon>
        <taxon>Parnassini</taxon>
        <taxon>Parnassius</taxon>
        <taxon>Driopa</taxon>
    </lineage>
</organism>
<name>A0AAV1KEW2_9NEOP</name>
<reference evidence="2 3" key="1">
    <citation type="submission" date="2023-11" db="EMBL/GenBank/DDBJ databases">
        <authorList>
            <person name="Hedman E."/>
            <person name="Englund M."/>
            <person name="Stromberg M."/>
            <person name="Nyberg Akerstrom W."/>
            <person name="Nylinder S."/>
            <person name="Jareborg N."/>
            <person name="Kallberg Y."/>
            <person name="Kronander E."/>
        </authorList>
    </citation>
    <scope>NUCLEOTIDE SEQUENCE [LARGE SCALE GENOMIC DNA]</scope>
</reference>
<evidence type="ECO:0000259" key="1">
    <source>
        <dbReference type="Pfam" id="PF13843"/>
    </source>
</evidence>